<gene>
    <name evidence="3" type="primary">ASXL1</name>
    <name evidence="3" type="ORF">AOXY_G24012</name>
</gene>
<dbReference type="GO" id="GO:0045944">
    <property type="term" value="P:positive regulation of transcription by RNA polymerase II"/>
    <property type="evidence" value="ECO:0007669"/>
    <property type="project" value="TreeGrafter"/>
</dbReference>
<dbReference type="PANTHER" id="PTHR13578:SF19">
    <property type="entry name" value="POLYCOMB GROUP PROTEIN ASXL1"/>
    <property type="match status" value="1"/>
</dbReference>
<dbReference type="GO" id="GO:0009887">
    <property type="term" value="P:animal organ morphogenesis"/>
    <property type="evidence" value="ECO:0007669"/>
    <property type="project" value="TreeGrafter"/>
</dbReference>
<evidence type="ECO:0000256" key="1">
    <source>
        <dbReference type="SAM" id="MobiDB-lite"/>
    </source>
</evidence>
<dbReference type="EMBL" id="JAGXEW010000025">
    <property type="protein sequence ID" value="KAK1157841.1"/>
    <property type="molecule type" value="Genomic_DNA"/>
</dbReference>
<proteinExistence type="predicted"/>
<dbReference type="GO" id="GO:0035517">
    <property type="term" value="C:PR-DUB complex"/>
    <property type="evidence" value="ECO:0007669"/>
    <property type="project" value="TreeGrafter"/>
</dbReference>
<dbReference type="GO" id="GO:0042975">
    <property type="term" value="F:peroxisome proliferator activated receptor binding"/>
    <property type="evidence" value="ECO:0007669"/>
    <property type="project" value="TreeGrafter"/>
</dbReference>
<dbReference type="GO" id="GO:0003682">
    <property type="term" value="F:chromatin binding"/>
    <property type="evidence" value="ECO:0007669"/>
    <property type="project" value="TreeGrafter"/>
</dbReference>
<evidence type="ECO:0000313" key="3">
    <source>
        <dbReference type="EMBL" id="KAK1157841.1"/>
    </source>
</evidence>
<dbReference type="GO" id="GO:0003677">
    <property type="term" value="F:DNA binding"/>
    <property type="evidence" value="ECO:0007669"/>
    <property type="project" value="InterPro"/>
</dbReference>
<feature type="compositionally biased region" description="Basic and acidic residues" evidence="1">
    <location>
        <begin position="58"/>
        <end position="67"/>
    </location>
</feature>
<feature type="domain" description="Protein ASX-like PHD" evidence="2">
    <location>
        <begin position="154"/>
        <end position="205"/>
    </location>
</feature>
<dbReference type="Proteomes" id="UP001230051">
    <property type="component" value="Unassembled WGS sequence"/>
</dbReference>
<reference evidence="3" key="1">
    <citation type="submission" date="2022-02" db="EMBL/GenBank/DDBJ databases">
        <title>Atlantic sturgeon de novo genome assembly.</title>
        <authorList>
            <person name="Stock M."/>
            <person name="Klopp C."/>
            <person name="Guiguen Y."/>
            <person name="Cabau C."/>
            <person name="Parinello H."/>
            <person name="Santidrian Yebra-Pimentel E."/>
            <person name="Kuhl H."/>
            <person name="Dirks R.P."/>
            <person name="Guessner J."/>
            <person name="Wuertz S."/>
            <person name="Du K."/>
            <person name="Schartl M."/>
        </authorList>
    </citation>
    <scope>NUCLEOTIDE SEQUENCE</scope>
    <source>
        <strain evidence="3">STURGEONOMICS-FGT-2020</strain>
        <tissue evidence="3">Whole blood</tissue>
    </source>
</reference>
<dbReference type="InterPro" id="IPR026905">
    <property type="entry name" value="ASX-like_PHD"/>
</dbReference>
<protein>
    <submittedName>
        <fullName evidence="3">Polycomb group protein ASXL1-like</fullName>
    </submittedName>
</protein>
<feature type="region of interest" description="Disordered" evidence="1">
    <location>
        <begin position="34"/>
        <end position="67"/>
    </location>
</feature>
<dbReference type="Pfam" id="PF13922">
    <property type="entry name" value="PHD_3"/>
    <property type="match status" value="1"/>
</dbReference>
<accession>A0AAD8CW71</accession>
<evidence type="ECO:0000259" key="2">
    <source>
        <dbReference type="Pfam" id="PF13922"/>
    </source>
</evidence>
<dbReference type="AlphaFoldDB" id="A0AAD8CW71"/>
<name>A0AAD8CW71_ACIOX</name>
<keyword evidence="4" id="KW-1185">Reference proteome</keyword>
<dbReference type="InterPro" id="IPR024811">
    <property type="entry name" value="ASX/ASX-like"/>
</dbReference>
<evidence type="ECO:0000313" key="4">
    <source>
        <dbReference type="Proteomes" id="UP001230051"/>
    </source>
</evidence>
<feature type="compositionally biased region" description="Polar residues" evidence="1">
    <location>
        <begin position="43"/>
        <end position="54"/>
    </location>
</feature>
<dbReference type="PANTHER" id="PTHR13578">
    <property type="entry name" value="ADDITIONAL SEX COMBS LIKE PROTEIN ASXL"/>
    <property type="match status" value="1"/>
</dbReference>
<comment type="caution">
    <text evidence="3">The sequence shown here is derived from an EMBL/GenBank/DDBJ whole genome shotgun (WGS) entry which is preliminary data.</text>
</comment>
<sequence>MQCNTDMDQNRLVSPQNHFISGEVVPTVKIDWHPKQQPGVKNENPSRQSPSKNALITGKKDSASSFESKEHFPGTLLNVGMSLVRLTRESGKPFQHPLEPSYIPFQLNIQQQFYGKLPKLHYNSSSVFNYTTNMPMSDRALSGFSKNIANSVMQLQQKTFAEHSVEEMALKCSCRLKAMIMCQGCGAFCHDDCIGPSKLCVSCLVVR</sequence>
<organism evidence="3 4">
    <name type="scientific">Acipenser oxyrinchus oxyrinchus</name>
    <dbReference type="NCBI Taxonomy" id="40147"/>
    <lineage>
        <taxon>Eukaryota</taxon>
        <taxon>Metazoa</taxon>
        <taxon>Chordata</taxon>
        <taxon>Craniata</taxon>
        <taxon>Vertebrata</taxon>
        <taxon>Euteleostomi</taxon>
        <taxon>Actinopterygii</taxon>
        <taxon>Chondrostei</taxon>
        <taxon>Acipenseriformes</taxon>
        <taxon>Acipenseridae</taxon>
        <taxon>Acipenser</taxon>
    </lineage>
</organism>